<reference evidence="2 3" key="1">
    <citation type="journal article" date="2019" name="J Genomics">
        <title>The Draft Genome of a Hydrogen-producing Cyanobacterium, Arthrospira platensis NIES-46.</title>
        <authorList>
            <person name="Suzuki S."/>
            <person name="Yamaguchi H."/>
            <person name="Kawachi M."/>
        </authorList>
    </citation>
    <scope>NUCLEOTIDE SEQUENCE [LARGE SCALE GENOMIC DNA]</scope>
    <source>
        <strain evidence="2 3">NIES-46</strain>
    </source>
</reference>
<dbReference type="EMBL" id="BIMW01000289">
    <property type="protein sequence ID" value="GCE96870.1"/>
    <property type="molecule type" value="Genomic_DNA"/>
</dbReference>
<evidence type="ECO:0008006" key="4">
    <source>
        <dbReference type="Google" id="ProtNLM"/>
    </source>
</evidence>
<evidence type="ECO:0000313" key="2">
    <source>
        <dbReference type="EMBL" id="GCE96870.1"/>
    </source>
</evidence>
<accession>A0A5M3TFF9</accession>
<proteinExistence type="predicted"/>
<comment type="caution">
    <text evidence="2">The sequence shown here is derived from an EMBL/GenBank/DDBJ whole genome shotgun (WGS) entry which is preliminary data.</text>
</comment>
<organism evidence="2 3">
    <name type="scientific">Limnospira platensis NIES-46</name>
    <dbReference type="NCBI Taxonomy" id="1236695"/>
    <lineage>
        <taxon>Bacteria</taxon>
        <taxon>Bacillati</taxon>
        <taxon>Cyanobacteriota</taxon>
        <taxon>Cyanophyceae</taxon>
        <taxon>Oscillatoriophycideae</taxon>
        <taxon>Oscillatoriales</taxon>
        <taxon>Sirenicapillariaceae</taxon>
        <taxon>Limnospira</taxon>
    </lineage>
</organism>
<protein>
    <recommendedName>
        <fullName evidence="4">Transposase</fullName>
    </recommendedName>
</protein>
<gene>
    <name evidence="2" type="ORF">NIES46_49450</name>
</gene>
<evidence type="ECO:0000313" key="3">
    <source>
        <dbReference type="Proteomes" id="UP000326169"/>
    </source>
</evidence>
<name>A0A5M3TFF9_LIMPL</name>
<feature type="compositionally biased region" description="Basic and acidic residues" evidence="1">
    <location>
        <begin position="1"/>
        <end position="12"/>
    </location>
</feature>
<feature type="region of interest" description="Disordered" evidence="1">
    <location>
        <begin position="1"/>
        <end position="63"/>
    </location>
</feature>
<feature type="compositionally biased region" description="Low complexity" evidence="1">
    <location>
        <begin position="32"/>
        <end position="42"/>
    </location>
</feature>
<evidence type="ECO:0000256" key="1">
    <source>
        <dbReference type="SAM" id="MobiDB-lite"/>
    </source>
</evidence>
<dbReference type="Proteomes" id="UP000326169">
    <property type="component" value="Unassembled WGS sequence"/>
</dbReference>
<sequence length="88" mass="10213">MAQQLKRWESPRRQGRNHKGKGGAARMRQLKKQQQQLRKQLQTNQPKDQHQHQNPKSPIQGKDHLSFPLFILGFQLNIGANSISHATR</sequence>
<keyword evidence="3" id="KW-1185">Reference proteome</keyword>